<evidence type="ECO:0000313" key="1">
    <source>
        <dbReference type="EMBL" id="SFF71791.1"/>
    </source>
</evidence>
<dbReference type="InterPro" id="IPR036163">
    <property type="entry name" value="HMA_dom_sf"/>
</dbReference>
<organism evidence="1 2">
    <name type="scientific">Salegentibacter agarivorans</name>
    <dbReference type="NCBI Taxonomy" id="345907"/>
    <lineage>
        <taxon>Bacteria</taxon>
        <taxon>Pseudomonadati</taxon>
        <taxon>Bacteroidota</taxon>
        <taxon>Flavobacteriia</taxon>
        <taxon>Flavobacteriales</taxon>
        <taxon>Flavobacteriaceae</taxon>
        <taxon>Salegentibacter</taxon>
    </lineage>
</organism>
<keyword evidence="2" id="KW-1185">Reference proteome</keyword>
<gene>
    <name evidence="1" type="ORF">SAMN04488033_10661</name>
</gene>
<dbReference type="AlphaFoldDB" id="A0A1I2L3B5"/>
<dbReference type="RefSeq" id="WP_075327476.1">
    <property type="nucleotide sequence ID" value="NZ_FOOH01000006.1"/>
</dbReference>
<protein>
    <recommendedName>
        <fullName evidence="3">Heavy-metal-associated domain-containing protein</fullName>
    </recommendedName>
</protein>
<evidence type="ECO:0000313" key="2">
    <source>
        <dbReference type="Proteomes" id="UP000199116"/>
    </source>
</evidence>
<dbReference type="GO" id="GO:0046872">
    <property type="term" value="F:metal ion binding"/>
    <property type="evidence" value="ECO:0007669"/>
    <property type="project" value="InterPro"/>
</dbReference>
<reference evidence="2" key="1">
    <citation type="submission" date="2016-10" db="EMBL/GenBank/DDBJ databases">
        <authorList>
            <person name="Varghese N."/>
            <person name="Submissions S."/>
        </authorList>
    </citation>
    <scope>NUCLEOTIDE SEQUENCE [LARGE SCALE GENOMIC DNA]</scope>
    <source>
        <strain evidence="2">DSM 23515</strain>
    </source>
</reference>
<proteinExistence type="predicted"/>
<sequence length="77" mass="8741">MKATMLLEELNVGNCITYITKELSKIKDICDIYADSEASKITFTYNSEFAALEAVGVLSSFRHKEKEEEFNENLKIA</sequence>
<dbReference type="EMBL" id="FOOH01000006">
    <property type="protein sequence ID" value="SFF71791.1"/>
    <property type="molecule type" value="Genomic_DNA"/>
</dbReference>
<evidence type="ECO:0008006" key="3">
    <source>
        <dbReference type="Google" id="ProtNLM"/>
    </source>
</evidence>
<name>A0A1I2L3B5_9FLAO</name>
<dbReference type="SUPFAM" id="SSF55008">
    <property type="entry name" value="HMA, heavy metal-associated domain"/>
    <property type="match status" value="1"/>
</dbReference>
<dbReference type="Proteomes" id="UP000199116">
    <property type="component" value="Unassembled WGS sequence"/>
</dbReference>
<accession>A0A1I2L3B5</accession>